<proteinExistence type="predicted"/>
<dbReference type="AlphaFoldDB" id="A0AAW8EPT8"/>
<feature type="chain" id="PRO_5044004052" evidence="1">
    <location>
        <begin position="39"/>
        <end position="169"/>
    </location>
</feature>
<evidence type="ECO:0000256" key="1">
    <source>
        <dbReference type="SAM" id="SignalP"/>
    </source>
</evidence>
<gene>
    <name evidence="3" type="ORF">J2W39_005957</name>
</gene>
<dbReference type="InterPro" id="IPR019223">
    <property type="entry name" value="DUF2147"/>
</dbReference>
<dbReference type="EMBL" id="JAUSRV010000019">
    <property type="protein sequence ID" value="MDP9974687.1"/>
    <property type="molecule type" value="Genomic_DNA"/>
</dbReference>
<protein>
    <submittedName>
        <fullName evidence="3">Uncharacterized protein (DUF2147 family)</fullName>
    </submittedName>
</protein>
<dbReference type="Proteomes" id="UP001224845">
    <property type="component" value="Unassembled WGS sequence"/>
</dbReference>
<sequence>MRHKQNPADNARALPFLFALAFQGLAAAAALTALPAPADETSPVGLWKNVDDVSGKPRALIRLTESNGVLQGKIEKVFPAPNEDPNPTCEKCEGANRNAPVVGLVILSGLAKEGGEYAGGQILDPDNGKVYRSTVRLTDNGKKLSVRGYIGVPMLGRSQTWIRQEQGKP</sequence>
<comment type="caution">
    <text evidence="3">The sequence shown here is derived from an EMBL/GenBank/DDBJ whole genome shotgun (WGS) entry which is preliminary data.</text>
</comment>
<dbReference type="Pfam" id="PF09917">
    <property type="entry name" value="DUF2147"/>
    <property type="match status" value="1"/>
</dbReference>
<name>A0AAW8EPT8_VARPD</name>
<keyword evidence="1" id="KW-0732">Signal</keyword>
<evidence type="ECO:0000313" key="3">
    <source>
        <dbReference type="EMBL" id="MDP9974687.1"/>
    </source>
</evidence>
<evidence type="ECO:0000259" key="2">
    <source>
        <dbReference type="Pfam" id="PF09917"/>
    </source>
</evidence>
<dbReference type="Gene3D" id="2.40.128.520">
    <property type="match status" value="1"/>
</dbReference>
<accession>A0AAW8EPT8</accession>
<feature type="signal peptide" evidence="1">
    <location>
        <begin position="1"/>
        <end position="38"/>
    </location>
</feature>
<dbReference type="PANTHER" id="PTHR36919:SF3">
    <property type="entry name" value="BLL5882 PROTEIN"/>
    <property type="match status" value="1"/>
</dbReference>
<organism evidence="3 4">
    <name type="scientific">Variovorax paradoxus</name>
    <dbReference type="NCBI Taxonomy" id="34073"/>
    <lineage>
        <taxon>Bacteria</taxon>
        <taxon>Pseudomonadati</taxon>
        <taxon>Pseudomonadota</taxon>
        <taxon>Betaproteobacteria</taxon>
        <taxon>Burkholderiales</taxon>
        <taxon>Comamonadaceae</taxon>
        <taxon>Variovorax</taxon>
    </lineage>
</organism>
<reference evidence="3" key="1">
    <citation type="submission" date="2023-07" db="EMBL/GenBank/DDBJ databases">
        <title>Sorghum-associated microbial communities from plants grown in Nebraska, USA.</title>
        <authorList>
            <person name="Schachtman D."/>
        </authorList>
    </citation>
    <scope>NUCLEOTIDE SEQUENCE</scope>
    <source>
        <strain evidence="3">DS3315</strain>
    </source>
</reference>
<dbReference type="PANTHER" id="PTHR36919">
    <property type="entry name" value="BLR1215 PROTEIN"/>
    <property type="match status" value="1"/>
</dbReference>
<feature type="domain" description="DUF2147" evidence="2">
    <location>
        <begin position="45"/>
        <end position="163"/>
    </location>
</feature>
<evidence type="ECO:0000313" key="4">
    <source>
        <dbReference type="Proteomes" id="UP001224845"/>
    </source>
</evidence>